<protein>
    <submittedName>
        <fullName evidence="2">Related to 65 kDa virulence protein</fullName>
    </submittedName>
</protein>
<gene>
    <name evidence="2" type="ORF">FFUJ_00108</name>
</gene>
<reference evidence="3" key="1">
    <citation type="journal article" date="2013" name="PLoS Pathog.">
        <title>Deciphering the cryptic genome: genome-wide analyses of the rice pathogen Fusarium fujikuroi reveal complex regulation of secondary metabolism and novel metabolites.</title>
        <authorList>
            <person name="Wiemann P."/>
            <person name="Sieber C.M."/>
            <person name="von Bargen K.W."/>
            <person name="Studt L."/>
            <person name="Niehaus E.M."/>
            <person name="Espino J.J."/>
            <person name="Huss K."/>
            <person name="Michielse C.B."/>
            <person name="Albermann S."/>
            <person name="Wagner D."/>
            <person name="Bergner S.V."/>
            <person name="Connolly L.R."/>
            <person name="Fischer A."/>
            <person name="Reuter G."/>
            <person name="Kleigrewe K."/>
            <person name="Bald T."/>
            <person name="Wingfield B.D."/>
            <person name="Ophir R."/>
            <person name="Freeman S."/>
            <person name="Hippler M."/>
            <person name="Smith K.M."/>
            <person name="Brown D.W."/>
            <person name="Proctor R.H."/>
            <person name="Munsterkotter M."/>
            <person name="Freitag M."/>
            <person name="Humpf H.U."/>
            <person name="Guldener U."/>
            <person name="Tudzynski B."/>
        </authorList>
    </citation>
    <scope>NUCLEOTIDE SEQUENCE [LARGE SCALE GENOMIC DNA]</scope>
    <source>
        <strain evidence="3">CBS 195.34 / IMI 58289 / NRRL A-6831</strain>
    </source>
</reference>
<evidence type="ECO:0000259" key="1">
    <source>
        <dbReference type="Pfam" id="PF12256"/>
    </source>
</evidence>
<feature type="domain" description="Insecticide toxin TcdB middle/N-terminal" evidence="1">
    <location>
        <begin position="216"/>
        <end position="288"/>
    </location>
</feature>
<dbReference type="HOGENOM" id="CLU_940243_0_0_1"/>
<evidence type="ECO:0000313" key="3">
    <source>
        <dbReference type="Proteomes" id="UP000016800"/>
    </source>
</evidence>
<dbReference type="VEuPathDB" id="FungiDB:FFUJ_00108"/>
<dbReference type="STRING" id="1279085.S0DKW4"/>
<dbReference type="Pfam" id="PF12256">
    <property type="entry name" value="TcdB_toxin_midN"/>
    <property type="match status" value="1"/>
</dbReference>
<dbReference type="Proteomes" id="UP000016800">
    <property type="component" value="Chromosome I"/>
</dbReference>
<sequence>MFHHFPQQTGDSENLVHSIAMQYDESTHSAINQPGIAGGVFQDLDRNGHVDYVLRDSQGVLQGYFERGDTDTWSSFSTFPETPNGDTWLDTLELDLTGDGLADTLCIADDSQGLAWQRPLIAKTTEVQTYVADMMGSGLSDLVEISSGSIRYWPNLGYGSFGAVVEMGNCPLLSEDSKFGHARVRLIDVDGSAGNRWSDKISISRLPAGLSPGSVFTLDILGKGTACLCWTDVSTGRNRVKYLDLTGDLKPHLLQSYSNGMGAKTRITYAPSTKFYVQDRNNGLPWSTKLTNPTSH</sequence>
<dbReference type="AlphaFoldDB" id="S0DKW4"/>
<dbReference type="RefSeq" id="XP_023425345.1">
    <property type="nucleotide sequence ID" value="XM_023573660.1"/>
</dbReference>
<dbReference type="SUPFAM" id="SSF69318">
    <property type="entry name" value="Integrin alpha N-terminal domain"/>
    <property type="match status" value="1"/>
</dbReference>
<keyword evidence="3" id="KW-1185">Reference proteome</keyword>
<dbReference type="GeneID" id="35393593"/>
<evidence type="ECO:0000313" key="2">
    <source>
        <dbReference type="EMBL" id="CCT63264.1"/>
    </source>
</evidence>
<accession>S0DKW4</accession>
<dbReference type="EMBL" id="HF679023">
    <property type="protein sequence ID" value="CCT63264.1"/>
    <property type="molecule type" value="Genomic_DNA"/>
</dbReference>
<organism evidence="2 3">
    <name type="scientific">Gibberella fujikuroi (strain CBS 195.34 / IMI 58289 / NRRL A-6831)</name>
    <name type="common">Bakanae and foot rot disease fungus</name>
    <name type="synonym">Fusarium fujikuroi</name>
    <dbReference type="NCBI Taxonomy" id="1279085"/>
    <lineage>
        <taxon>Eukaryota</taxon>
        <taxon>Fungi</taxon>
        <taxon>Dikarya</taxon>
        <taxon>Ascomycota</taxon>
        <taxon>Pezizomycotina</taxon>
        <taxon>Sordariomycetes</taxon>
        <taxon>Hypocreomycetidae</taxon>
        <taxon>Hypocreales</taxon>
        <taxon>Nectriaceae</taxon>
        <taxon>Fusarium</taxon>
        <taxon>Fusarium fujikuroi species complex</taxon>
    </lineage>
</organism>
<dbReference type="InterPro" id="IPR028994">
    <property type="entry name" value="Integrin_alpha_N"/>
</dbReference>
<proteinExistence type="predicted"/>
<name>S0DKW4_GIBF5</name>
<dbReference type="InterPro" id="IPR022045">
    <property type="entry name" value="TcdB_toxin_mid/N"/>
</dbReference>